<dbReference type="Proteomes" id="UP000247810">
    <property type="component" value="Unassembled WGS sequence"/>
</dbReference>
<gene>
    <name evidence="2" type="ORF">BO71DRAFT_127422</name>
</gene>
<organism evidence="2 3">
    <name type="scientific">Aspergillus ellipticus CBS 707.79</name>
    <dbReference type="NCBI Taxonomy" id="1448320"/>
    <lineage>
        <taxon>Eukaryota</taxon>
        <taxon>Fungi</taxon>
        <taxon>Dikarya</taxon>
        <taxon>Ascomycota</taxon>
        <taxon>Pezizomycotina</taxon>
        <taxon>Eurotiomycetes</taxon>
        <taxon>Eurotiomycetidae</taxon>
        <taxon>Eurotiales</taxon>
        <taxon>Aspergillaceae</taxon>
        <taxon>Aspergillus</taxon>
        <taxon>Aspergillus subgen. Circumdati</taxon>
    </lineage>
</organism>
<reference evidence="2 3" key="1">
    <citation type="submission" date="2018-02" db="EMBL/GenBank/DDBJ databases">
        <title>The genomes of Aspergillus section Nigri reveals drivers in fungal speciation.</title>
        <authorList>
            <consortium name="DOE Joint Genome Institute"/>
            <person name="Vesth T.C."/>
            <person name="Nybo J."/>
            <person name="Theobald S."/>
            <person name="Brandl J."/>
            <person name="Frisvad J.C."/>
            <person name="Nielsen K.F."/>
            <person name="Lyhne E.K."/>
            <person name="Kogle M.E."/>
            <person name="Kuo A."/>
            <person name="Riley R."/>
            <person name="Clum A."/>
            <person name="Nolan M."/>
            <person name="Lipzen A."/>
            <person name="Salamov A."/>
            <person name="Henrissat B."/>
            <person name="Wiebenga A."/>
            <person name="De vries R.P."/>
            <person name="Grigoriev I.V."/>
            <person name="Mortensen U.H."/>
            <person name="Andersen M.R."/>
            <person name="Baker S.E."/>
        </authorList>
    </citation>
    <scope>NUCLEOTIDE SEQUENCE [LARGE SCALE GENOMIC DNA]</scope>
    <source>
        <strain evidence="2 3">CBS 707.79</strain>
    </source>
</reference>
<feature type="compositionally biased region" description="Basic and acidic residues" evidence="1">
    <location>
        <begin position="107"/>
        <end position="135"/>
    </location>
</feature>
<evidence type="ECO:0000313" key="3">
    <source>
        <dbReference type="Proteomes" id="UP000247810"/>
    </source>
</evidence>
<dbReference type="VEuPathDB" id="FungiDB:BO71DRAFT_127422"/>
<evidence type="ECO:0000256" key="1">
    <source>
        <dbReference type="SAM" id="MobiDB-lite"/>
    </source>
</evidence>
<name>A0A319CU47_9EURO</name>
<dbReference type="AlphaFoldDB" id="A0A319CU47"/>
<sequence length="167" mass="17566">MSLISRPLTLSPWMDCYRACRSPERHCSTHGLPCPRQAEVLDSSSPRVTGSLLVTAGHYLPATASGTLGDLGRHLLGSPSVPQPGRVGGSVGGLGVGTCPMRACEPPRDAYRRLSGDPRSHGGRLDRGSADDSTRPSHAACTPAGGHDIRRGLDDGYLACLQLTPSW</sequence>
<protein>
    <submittedName>
        <fullName evidence="2">Uncharacterized protein</fullName>
    </submittedName>
</protein>
<accession>A0A319CU47</accession>
<keyword evidence="3" id="KW-1185">Reference proteome</keyword>
<evidence type="ECO:0000313" key="2">
    <source>
        <dbReference type="EMBL" id="PYH88756.1"/>
    </source>
</evidence>
<feature type="region of interest" description="Disordered" evidence="1">
    <location>
        <begin position="107"/>
        <end position="146"/>
    </location>
</feature>
<proteinExistence type="predicted"/>
<dbReference type="EMBL" id="KZ826068">
    <property type="protein sequence ID" value="PYH88756.1"/>
    <property type="molecule type" value="Genomic_DNA"/>
</dbReference>